<feature type="compositionally biased region" description="Low complexity" evidence="1">
    <location>
        <begin position="8"/>
        <end position="21"/>
    </location>
</feature>
<dbReference type="InterPro" id="IPR038765">
    <property type="entry name" value="Papain-like_cys_pep_sf"/>
</dbReference>
<dbReference type="SUPFAM" id="SSF54001">
    <property type="entry name" value="Cysteine proteinases"/>
    <property type="match status" value="1"/>
</dbReference>
<organism evidence="2 3">
    <name type="scientific">Fusarium oxysporum f. sp. narcissi</name>
    <dbReference type="NCBI Taxonomy" id="451672"/>
    <lineage>
        <taxon>Eukaryota</taxon>
        <taxon>Fungi</taxon>
        <taxon>Dikarya</taxon>
        <taxon>Ascomycota</taxon>
        <taxon>Pezizomycotina</taxon>
        <taxon>Sordariomycetes</taxon>
        <taxon>Hypocreomycetidae</taxon>
        <taxon>Hypocreales</taxon>
        <taxon>Nectriaceae</taxon>
        <taxon>Fusarium</taxon>
        <taxon>Fusarium oxysporum species complex</taxon>
    </lineage>
</organism>
<feature type="region of interest" description="Disordered" evidence="1">
    <location>
        <begin position="727"/>
        <end position="751"/>
    </location>
</feature>
<accession>A0A4Q2V7D1</accession>
<dbReference type="AlphaFoldDB" id="A0A4Q2V7D1"/>
<dbReference type="Proteomes" id="UP000290540">
    <property type="component" value="Unassembled WGS sequence"/>
</dbReference>
<sequence length="751" mass="83108">MTDEEYAPADTSSSLSDAPSSSPAPIPSASPKPSPAPSNSPAPGSKLNHFLNNSIVYPSIIGSCRGENGKGSFLDVGESASGRFKRLSSTLVYQPAVVHPREDWGKLESIDPLVYNIAHPAQQHKEIARKVPRSDGFAAFDANSKSTVSWQGHCALLMQLLQEIDGNHFTSGEALTRLLVMSSYGMTDIYVAHQYPIEIWNDESFANDPFLGTPDDSTARRYEPKLPDGMARVNVNHRGYDNPKDWRERVSGKRFVSTLVFFREASHWVAVLWDRLKGQLYVFDTWEDGRISRIKATVLAWREWLGICGLPYTFDYFAPPLTYQPDNNSCGPLAIRSLSLAVRGHVGVTYRALEGNKPSLALNIDGRRDTTQAEAELRYYDWVPIPWEIESKEDMQKQRDMAYSLTKLAMLEELGSIDGSFQRQKTNKEGKPIGLMRKVYAGTEGELTLIRGITQNITEDDMFSRFGGYNHIFITRLGRETGFRGRHELEKAGSSTIQGIATWRKESLCEESPRTTLARMKDPQAKRLSALGMAVRGPVPDDGKATSRAGSPMVIDSTDQSGPPSRHVSPVVQPKHSTPPPPATPKTPKTPKNPPANPQSVGATPLAKLKITSSFPSPKPKDQSNSRAGNAPVIVRTDIPPDIEGALYVRKNRVPAPDKRAAKKTAQDLGTCAKEMTVEPAQWGLPVAGEPEFAHLPTSKTWASFVPAGLMSPRQWDDARNAVVDAFRPQPVAGRSREERMEKRNRKWEDQ</sequence>
<evidence type="ECO:0000313" key="3">
    <source>
        <dbReference type="Proteomes" id="UP000290540"/>
    </source>
</evidence>
<feature type="compositionally biased region" description="Pro residues" evidence="1">
    <location>
        <begin position="22"/>
        <end position="40"/>
    </location>
</feature>
<comment type="caution">
    <text evidence="2">The sequence shown here is derived from an EMBL/GenBank/DDBJ whole genome shotgun (WGS) entry which is preliminary data.</text>
</comment>
<feature type="region of interest" description="Disordered" evidence="1">
    <location>
        <begin position="1"/>
        <end position="45"/>
    </location>
</feature>
<dbReference type="EMBL" id="MQTW01000500">
    <property type="protein sequence ID" value="RYC79837.1"/>
    <property type="molecule type" value="Genomic_DNA"/>
</dbReference>
<proteinExistence type="predicted"/>
<gene>
    <name evidence="2" type="ORF">BFJ63_vAg17278</name>
</gene>
<reference evidence="2 3" key="1">
    <citation type="submission" date="2016-12" db="EMBL/GenBank/DDBJ databases">
        <title>Draft genome sequence of Fusarium oxysporum causing rot on Narcissus.</title>
        <authorList>
            <person name="Armitage A.D."/>
            <person name="Taylor A."/>
            <person name="Clarkson J.P."/>
            <person name="Harrison R.J."/>
            <person name="Jackson A.C."/>
        </authorList>
    </citation>
    <scope>NUCLEOTIDE SEQUENCE [LARGE SCALE GENOMIC DNA]</scope>
    <source>
        <strain evidence="2 3">N139</strain>
    </source>
</reference>
<protein>
    <submittedName>
        <fullName evidence="2">Uncharacterized protein</fullName>
    </submittedName>
</protein>
<feature type="compositionally biased region" description="Basic and acidic residues" evidence="1">
    <location>
        <begin position="735"/>
        <end position="751"/>
    </location>
</feature>
<evidence type="ECO:0000313" key="2">
    <source>
        <dbReference type="EMBL" id="RYC79837.1"/>
    </source>
</evidence>
<feature type="region of interest" description="Disordered" evidence="1">
    <location>
        <begin position="531"/>
        <end position="634"/>
    </location>
</feature>
<evidence type="ECO:0000256" key="1">
    <source>
        <dbReference type="SAM" id="MobiDB-lite"/>
    </source>
</evidence>
<name>A0A4Q2V7D1_FUSOX</name>